<dbReference type="Pfam" id="PF01342">
    <property type="entry name" value="SAND"/>
    <property type="match status" value="1"/>
</dbReference>
<reference evidence="6 7" key="1">
    <citation type="journal article" date="2018" name="Sci. Rep.">
        <title>Genomic signatures of local adaptation to the degree of environmental predictability in rotifers.</title>
        <authorList>
            <person name="Franch-Gras L."/>
            <person name="Hahn C."/>
            <person name="Garcia-Roger E.M."/>
            <person name="Carmona M.J."/>
            <person name="Serra M."/>
            <person name="Gomez A."/>
        </authorList>
    </citation>
    <scope>NUCLEOTIDE SEQUENCE [LARGE SCALE GENOMIC DNA]</scope>
    <source>
        <strain evidence="6">HYR1</strain>
    </source>
</reference>
<feature type="compositionally biased region" description="Basic and acidic residues" evidence="4">
    <location>
        <begin position="42"/>
        <end position="54"/>
    </location>
</feature>
<evidence type="ECO:0000256" key="4">
    <source>
        <dbReference type="SAM" id="MobiDB-lite"/>
    </source>
</evidence>
<evidence type="ECO:0000313" key="7">
    <source>
        <dbReference type="Proteomes" id="UP000276133"/>
    </source>
</evidence>
<evidence type="ECO:0000259" key="5">
    <source>
        <dbReference type="PROSITE" id="PS50864"/>
    </source>
</evidence>
<dbReference type="EMBL" id="REGN01000243">
    <property type="protein sequence ID" value="RNA43287.1"/>
    <property type="molecule type" value="Genomic_DNA"/>
</dbReference>
<dbReference type="AlphaFoldDB" id="A0A3M7T5T8"/>
<keyword evidence="3" id="KW-0539">Nucleus</keyword>
<dbReference type="SMART" id="SM00258">
    <property type="entry name" value="SAND"/>
    <property type="match status" value="1"/>
</dbReference>
<dbReference type="InterPro" id="IPR010919">
    <property type="entry name" value="SAND-like_dom_sf"/>
</dbReference>
<keyword evidence="1" id="KW-0805">Transcription regulation</keyword>
<comment type="caution">
    <text evidence="6">The sequence shown here is derived from an EMBL/GenBank/DDBJ whole genome shotgun (WGS) entry which is preliminary data.</text>
</comment>
<dbReference type="PANTHER" id="PTHR10417:SF15">
    <property type="entry name" value="STERILE ALPHA MOTIF DOMAIN-CONTAINING 11"/>
    <property type="match status" value="1"/>
</dbReference>
<accession>A0A3M7T5T8</accession>
<dbReference type="PROSITE" id="PS50864">
    <property type="entry name" value="SAND"/>
    <property type="match status" value="1"/>
</dbReference>
<sequence length="269" mass="30189">MVTTFNSNSKLRTKLETLLQLPLNQISYNNLVVDSSVLASAEPDHEHEHEREESAPVDDLDRDDTNSPTVTYSTRKNPTKHFNFDQKILYDDVIQVNCNSVVAELHKKKFGSGGKGRCIRVSAEGADKWMTPIEFETYCGKGNCRDWKRTLKAGGQQILAILDAGILTCHAVSCSCAVCNQNESLVGPIKPFMRYRRRKKDEIVAQNAFKKFLSLKPPTLITDLAFHSPQNSSSPMQKILNNMPKLNNPPLSINTQLNSTDDLVRVKVK</sequence>
<keyword evidence="7" id="KW-1185">Reference proteome</keyword>
<dbReference type="SUPFAM" id="SSF63763">
    <property type="entry name" value="SAND domain-like"/>
    <property type="match status" value="1"/>
</dbReference>
<dbReference type="Proteomes" id="UP000276133">
    <property type="component" value="Unassembled WGS sequence"/>
</dbReference>
<dbReference type="GO" id="GO:0003677">
    <property type="term" value="F:DNA binding"/>
    <property type="evidence" value="ECO:0007669"/>
    <property type="project" value="UniProtKB-KW"/>
</dbReference>
<evidence type="ECO:0000256" key="3">
    <source>
        <dbReference type="ARBA" id="ARBA00023242"/>
    </source>
</evidence>
<feature type="region of interest" description="Disordered" evidence="4">
    <location>
        <begin position="41"/>
        <end position="74"/>
    </location>
</feature>
<evidence type="ECO:0000313" key="6">
    <source>
        <dbReference type="EMBL" id="RNA43287.1"/>
    </source>
</evidence>
<dbReference type="GO" id="GO:0046872">
    <property type="term" value="F:metal ion binding"/>
    <property type="evidence" value="ECO:0007669"/>
    <property type="project" value="UniProtKB-KW"/>
</dbReference>
<dbReference type="OrthoDB" id="437457at2759"/>
<name>A0A3M7T5T8_BRAPC</name>
<dbReference type="Gene3D" id="3.10.390.10">
    <property type="entry name" value="SAND domain-like"/>
    <property type="match status" value="1"/>
</dbReference>
<proteinExistence type="predicted"/>
<evidence type="ECO:0000256" key="1">
    <source>
        <dbReference type="ARBA" id="ARBA00023015"/>
    </source>
</evidence>
<evidence type="ECO:0000256" key="2">
    <source>
        <dbReference type="ARBA" id="ARBA00023163"/>
    </source>
</evidence>
<organism evidence="6 7">
    <name type="scientific">Brachionus plicatilis</name>
    <name type="common">Marine rotifer</name>
    <name type="synonym">Brachionus muelleri</name>
    <dbReference type="NCBI Taxonomy" id="10195"/>
    <lineage>
        <taxon>Eukaryota</taxon>
        <taxon>Metazoa</taxon>
        <taxon>Spiralia</taxon>
        <taxon>Gnathifera</taxon>
        <taxon>Rotifera</taxon>
        <taxon>Eurotatoria</taxon>
        <taxon>Monogononta</taxon>
        <taxon>Pseudotrocha</taxon>
        <taxon>Ploima</taxon>
        <taxon>Brachionidae</taxon>
        <taxon>Brachionus</taxon>
    </lineage>
</organism>
<dbReference type="InterPro" id="IPR000770">
    <property type="entry name" value="SAND_dom"/>
</dbReference>
<keyword evidence="2" id="KW-0804">Transcription</keyword>
<feature type="domain" description="SAND" evidence="5">
    <location>
        <begin position="79"/>
        <end position="168"/>
    </location>
</feature>
<dbReference type="PANTHER" id="PTHR10417">
    <property type="entry name" value="GLUCOCORTICOID MODULATORY ELEMENT-BINDING PROTEIN"/>
    <property type="match status" value="1"/>
</dbReference>
<dbReference type="STRING" id="10195.A0A3M7T5T8"/>
<protein>
    <submittedName>
        <fullName evidence="6">Deformed epidermal autoregulatory factor 1 isoform X2</fullName>
    </submittedName>
</protein>
<gene>
    <name evidence="6" type="ORF">BpHYR1_028727</name>
</gene>